<feature type="compositionally biased region" description="Polar residues" evidence="1">
    <location>
        <begin position="17"/>
        <end position="30"/>
    </location>
</feature>
<protein>
    <submittedName>
        <fullName evidence="2">Uncharacterized protein</fullName>
    </submittedName>
</protein>
<evidence type="ECO:0000313" key="2">
    <source>
        <dbReference type="EMBL" id="CAF4860461.1"/>
    </source>
</evidence>
<dbReference type="AlphaFoldDB" id="A0A821SJ91"/>
<feature type="region of interest" description="Disordered" evidence="1">
    <location>
        <begin position="1"/>
        <end position="31"/>
    </location>
</feature>
<keyword evidence="3" id="KW-1185">Reference proteome</keyword>
<dbReference type="EMBL" id="CAJOBP010063926">
    <property type="protein sequence ID" value="CAF4860461.1"/>
    <property type="molecule type" value="Genomic_DNA"/>
</dbReference>
<feature type="compositionally biased region" description="Basic and acidic residues" evidence="1">
    <location>
        <begin position="1"/>
        <end position="11"/>
    </location>
</feature>
<name>A0A821SJ91_9BILA</name>
<feature type="non-terminal residue" evidence="2">
    <location>
        <position position="53"/>
    </location>
</feature>
<evidence type="ECO:0000313" key="3">
    <source>
        <dbReference type="Proteomes" id="UP000663873"/>
    </source>
</evidence>
<feature type="non-terminal residue" evidence="2">
    <location>
        <position position="1"/>
    </location>
</feature>
<accession>A0A821SJ91</accession>
<reference evidence="2" key="1">
    <citation type="submission" date="2021-02" db="EMBL/GenBank/DDBJ databases">
        <authorList>
            <person name="Nowell W R."/>
        </authorList>
    </citation>
    <scope>NUCLEOTIDE SEQUENCE</scope>
</reference>
<organism evidence="2 3">
    <name type="scientific">Rotaria socialis</name>
    <dbReference type="NCBI Taxonomy" id="392032"/>
    <lineage>
        <taxon>Eukaryota</taxon>
        <taxon>Metazoa</taxon>
        <taxon>Spiralia</taxon>
        <taxon>Gnathifera</taxon>
        <taxon>Rotifera</taxon>
        <taxon>Eurotatoria</taxon>
        <taxon>Bdelloidea</taxon>
        <taxon>Philodinida</taxon>
        <taxon>Philodinidae</taxon>
        <taxon>Rotaria</taxon>
    </lineage>
</organism>
<proteinExistence type="predicted"/>
<dbReference type="Proteomes" id="UP000663873">
    <property type="component" value="Unassembled WGS sequence"/>
</dbReference>
<evidence type="ECO:0000256" key="1">
    <source>
        <dbReference type="SAM" id="MobiDB-lite"/>
    </source>
</evidence>
<comment type="caution">
    <text evidence="2">The sequence shown here is derived from an EMBL/GenBank/DDBJ whole genome shotgun (WGS) entry which is preliminary data.</text>
</comment>
<sequence>AQIQHQKDQPLYKRQLSKTLDNNSSPINKSTTATAAAAAAATTTNALATSLKR</sequence>
<gene>
    <name evidence="2" type="ORF">UJA718_LOCUS43857</name>
</gene>